<reference evidence="2 3" key="1">
    <citation type="journal article" date="2020" name="Genomics">
        <title>Complete, high-quality genomes from long-read metagenomic sequencing of two wolf lichen thalli reveals enigmatic genome architecture.</title>
        <authorList>
            <person name="McKenzie S.K."/>
            <person name="Walston R.F."/>
            <person name="Allen J.L."/>
        </authorList>
    </citation>
    <scope>NUCLEOTIDE SEQUENCE [LARGE SCALE GENOMIC DNA]</scope>
    <source>
        <strain evidence="2">WasteWater2</strain>
    </source>
</reference>
<keyword evidence="3" id="KW-1185">Reference proteome</keyword>
<proteinExistence type="predicted"/>
<dbReference type="Proteomes" id="UP000578531">
    <property type="component" value="Unassembled WGS sequence"/>
</dbReference>
<sequence>MSSISPISPLSPISPMSPAKSSARPTHLLLNQHSSSLSGMEIAVPSPLTPGFTYSRASSSKALPPTPRKESIPYSPHSAPTSRKASSTYSNPKEERPSTSMTSRKPYTTYTNLKEERPRTPRFASQDEALSSKTFLAPPETRSSTSNLPDKVPLRPQLTRDAHTHGASDFTGRKQPSGNSFFTEWKAPKYEYSDDEFSSSLPASRRDSSQGSWAPPERTQSAEERARDYTSVLPAFVPEPVYSESGYLPSEMSARITDVLDGSLMPAPLILSGNSEDRKLSSQFSCSDSEVDSLHDESKPSLKSRAKKAFHSRTQERREKAHADLQLPQHGQAGELTTAKRASLQNGIDEMYNTLTGLYSPAKSKMKHDSDNFKNKAIARDPRHPATRVKAYQESGKRAWDSPRSPKSPAPRRDDSVGKKLASVFQNGAMAVGFERGKEQKMKNEEWRAEMKKKIVLLRPQGKI</sequence>
<organism evidence="2 3">
    <name type="scientific">Letharia columbiana</name>
    <dbReference type="NCBI Taxonomy" id="112416"/>
    <lineage>
        <taxon>Eukaryota</taxon>
        <taxon>Fungi</taxon>
        <taxon>Dikarya</taxon>
        <taxon>Ascomycota</taxon>
        <taxon>Pezizomycotina</taxon>
        <taxon>Lecanoromycetes</taxon>
        <taxon>OSLEUM clade</taxon>
        <taxon>Lecanoromycetidae</taxon>
        <taxon>Lecanorales</taxon>
        <taxon>Lecanorineae</taxon>
        <taxon>Parmeliaceae</taxon>
        <taxon>Letharia</taxon>
    </lineage>
</organism>
<evidence type="ECO:0000313" key="2">
    <source>
        <dbReference type="EMBL" id="KAF6240305.1"/>
    </source>
</evidence>
<evidence type="ECO:0000256" key="1">
    <source>
        <dbReference type="SAM" id="MobiDB-lite"/>
    </source>
</evidence>
<feature type="compositionally biased region" description="Low complexity" evidence="1">
    <location>
        <begin position="1"/>
        <end position="18"/>
    </location>
</feature>
<feature type="compositionally biased region" description="Polar residues" evidence="1">
    <location>
        <begin position="98"/>
        <end position="112"/>
    </location>
</feature>
<feature type="compositionally biased region" description="Basic and acidic residues" evidence="1">
    <location>
        <begin position="313"/>
        <end position="323"/>
    </location>
</feature>
<feature type="compositionally biased region" description="Polar residues" evidence="1">
    <location>
        <begin position="78"/>
        <end position="91"/>
    </location>
</feature>
<dbReference type="GeneID" id="59283590"/>
<dbReference type="AlphaFoldDB" id="A0A8H6G4P2"/>
<feature type="region of interest" description="Disordered" evidence="1">
    <location>
        <begin position="375"/>
        <end position="421"/>
    </location>
</feature>
<dbReference type="OrthoDB" id="5395992at2759"/>
<feature type="compositionally biased region" description="Low complexity" evidence="1">
    <location>
        <begin position="27"/>
        <end position="38"/>
    </location>
</feature>
<comment type="caution">
    <text evidence="2">The sequence shown here is derived from an EMBL/GenBank/DDBJ whole genome shotgun (WGS) entry which is preliminary data.</text>
</comment>
<feature type="region of interest" description="Disordered" evidence="1">
    <location>
        <begin position="1"/>
        <end position="227"/>
    </location>
</feature>
<protein>
    <submittedName>
        <fullName evidence="2">Uncharacterized protein</fullName>
    </submittedName>
</protein>
<feature type="region of interest" description="Disordered" evidence="1">
    <location>
        <begin position="278"/>
        <end position="323"/>
    </location>
</feature>
<gene>
    <name evidence="2" type="ORF">HO173_001916</name>
</gene>
<dbReference type="RefSeq" id="XP_037169574.1">
    <property type="nucleotide sequence ID" value="XM_037303852.1"/>
</dbReference>
<accession>A0A8H6G4P2</accession>
<name>A0A8H6G4P2_9LECA</name>
<dbReference type="EMBL" id="JACCJC010000004">
    <property type="protein sequence ID" value="KAF6240305.1"/>
    <property type="molecule type" value="Genomic_DNA"/>
</dbReference>
<feature type="compositionally biased region" description="Basic and acidic residues" evidence="1">
    <location>
        <begin position="375"/>
        <end position="384"/>
    </location>
</feature>
<evidence type="ECO:0000313" key="3">
    <source>
        <dbReference type="Proteomes" id="UP000578531"/>
    </source>
</evidence>
<feature type="compositionally biased region" description="Basic residues" evidence="1">
    <location>
        <begin position="302"/>
        <end position="311"/>
    </location>
</feature>